<dbReference type="STRING" id="1071378.G0WC00"/>
<comment type="similarity">
    <text evidence="1">Belongs to the complex I LYR family.</text>
</comment>
<evidence type="ECO:0000313" key="3">
    <source>
        <dbReference type="EMBL" id="CCD25270.1"/>
    </source>
</evidence>
<evidence type="ECO:0000256" key="1">
    <source>
        <dbReference type="ARBA" id="ARBA00009508"/>
    </source>
</evidence>
<dbReference type="PANTHER" id="PTHR13166">
    <property type="entry name" value="PROTEIN C6ORF149"/>
    <property type="match status" value="1"/>
</dbReference>
<organism evidence="3 4">
    <name type="scientific">Naumovozyma dairenensis (strain ATCC 10597 / BCRC 20456 / CBS 421 / NBRC 0211 / NRRL Y-12639)</name>
    <name type="common">Saccharomyces dairenensis</name>
    <dbReference type="NCBI Taxonomy" id="1071378"/>
    <lineage>
        <taxon>Eukaryota</taxon>
        <taxon>Fungi</taxon>
        <taxon>Dikarya</taxon>
        <taxon>Ascomycota</taxon>
        <taxon>Saccharomycotina</taxon>
        <taxon>Saccharomycetes</taxon>
        <taxon>Saccharomycetales</taxon>
        <taxon>Saccharomycetaceae</taxon>
        <taxon>Naumovozyma</taxon>
    </lineage>
</organism>
<dbReference type="GO" id="GO:0016226">
    <property type="term" value="P:iron-sulfur cluster assembly"/>
    <property type="evidence" value="ECO:0007669"/>
    <property type="project" value="EnsemblFungi"/>
</dbReference>
<name>G0WC00_NAUDC</name>
<dbReference type="RefSeq" id="XP_003670513.1">
    <property type="nucleotide sequence ID" value="XM_003670465.1"/>
</dbReference>
<dbReference type="Pfam" id="PF05347">
    <property type="entry name" value="Complex1_LYR"/>
    <property type="match status" value="1"/>
</dbReference>
<evidence type="ECO:0000259" key="2">
    <source>
        <dbReference type="Pfam" id="PF05347"/>
    </source>
</evidence>
<dbReference type="CDD" id="cd20264">
    <property type="entry name" value="Complex1_LYR_LYRM4"/>
    <property type="match status" value="1"/>
</dbReference>
<dbReference type="AlphaFoldDB" id="G0WC00"/>
<dbReference type="Proteomes" id="UP000000689">
    <property type="component" value="Chromosome 5"/>
</dbReference>
<sequence>MTAAIAPTRRQVLSLYKQFIKNANQFNNFNFREYFLRKSRASFKQNSTIQDAEKLSKLYQDAKNDLSALKRQSVISQMYTFDKLVVEPVDKEERKDINKH</sequence>
<dbReference type="GO" id="GO:0031071">
    <property type="term" value="F:cysteine desulfurase activity"/>
    <property type="evidence" value="ECO:0007669"/>
    <property type="project" value="EnsemblFungi"/>
</dbReference>
<dbReference type="GO" id="GO:1990221">
    <property type="term" value="C:L-cysteine desulfurase complex"/>
    <property type="evidence" value="ECO:0007669"/>
    <property type="project" value="EnsemblFungi"/>
</dbReference>
<dbReference type="EMBL" id="HE580271">
    <property type="protein sequence ID" value="CCD25270.1"/>
    <property type="molecule type" value="Genomic_DNA"/>
</dbReference>
<feature type="domain" description="Complex 1 LYR protein" evidence="2">
    <location>
        <begin position="10"/>
        <end position="66"/>
    </location>
</feature>
<dbReference type="InterPro" id="IPR051522">
    <property type="entry name" value="ISC_assembly_LYR"/>
</dbReference>
<protein>
    <recommendedName>
        <fullName evidence="2">Complex 1 LYR protein domain-containing protein</fullName>
    </recommendedName>
</protein>
<reference evidence="3 4" key="1">
    <citation type="journal article" date="2011" name="Proc. Natl. Acad. Sci. U.S.A.">
        <title>Evolutionary erosion of yeast sex chromosomes by mating-type switching accidents.</title>
        <authorList>
            <person name="Gordon J.L."/>
            <person name="Armisen D."/>
            <person name="Proux-Wera E."/>
            <person name="Oheigeartaigh S.S."/>
            <person name="Byrne K.P."/>
            <person name="Wolfe K.H."/>
        </authorList>
    </citation>
    <scope>NUCLEOTIDE SEQUENCE [LARGE SCALE GENOMIC DNA]</scope>
    <source>
        <strain evidence="4">ATCC 10597 / BCRC 20456 / CBS 421 / NBRC 0211 / NRRL Y-12639</strain>
    </source>
</reference>
<accession>G0WC00</accession>
<dbReference type="InterPro" id="IPR008011">
    <property type="entry name" value="Complex1_LYR_dom"/>
</dbReference>
<proteinExistence type="inferred from homology"/>
<dbReference type="GeneID" id="11499019"/>
<dbReference type="eggNOG" id="KOG3801">
    <property type="taxonomic scope" value="Eukaryota"/>
</dbReference>
<keyword evidence="4" id="KW-1185">Reference proteome</keyword>
<dbReference type="PANTHER" id="PTHR13166:SF7">
    <property type="entry name" value="LYR MOTIF-CONTAINING PROTEIN 4"/>
    <property type="match status" value="1"/>
</dbReference>
<gene>
    <name evidence="3" type="primary">NDAI0E04530</name>
    <name evidence="3" type="ordered locus">NDAI_0E04530</name>
</gene>
<dbReference type="HOGENOM" id="CLU_120076_2_1_1"/>
<evidence type="ECO:0000313" key="4">
    <source>
        <dbReference type="Proteomes" id="UP000000689"/>
    </source>
</evidence>
<dbReference type="GO" id="GO:0005759">
    <property type="term" value="C:mitochondrial matrix"/>
    <property type="evidence" value="ECO:0007669"/>
    <property type="project" value="EnsemblFungi"/>
</dbReference>
<dbReference type="OMA" id="YTTDKLV"/>
<dbReference type="GO" id="GO:0060090">
    <property type="term" value="F:molecular adaptor activity"/>
    <property type="evidence" value="ECO:0007669"/>
    <property type="project" value="EnsemblFungi"/>
</dbReference>
<dbReference type="OrthoDB" id="275715at2759"/>
<dbReference type="KEGG" id="ndi:NDAI_0E04530"/>
<dbReference type="InterPro" id="IPR045297">
    <property type="entry name" value="Complex1_LYR_LYRM4"/>
</dbReference>